<dbReference type="InterPro" id="IPR014001">
    <property type="entry name" value="Helicase_ATP-bd"/>
</dbReference>
<dbReference type="PROSITE" id="PS51643">
    <property type="entry name" value="HD_CAS3"/>
    <property type="match status" value="1"/>
</dbReference>
<feature type="coiled-coil region" evidence="10">
    <location>
        <begin position="678"/>
        <end position="705"/>
    </location>
</feature>
<gene>
    <name evidence="14" type="primary">cas3</name>
    <name evidence="14" type="ORF">H9Q81_09395</name>
</gene>
<organism evidence="14 15">
    <name type="scientific">Fusobacterium hominis</name>
    <dbReference type="NCBI Taxonomy" id="2764326"/>
    <lineage>
        <taxon>Bacteria</taxon>
        <taxon>Fusobacteriati</taxon>
        <taxon>Fusobacteriota</taxon>
        <taxon>Fusobacteriia</taxon>
        <taxon>Fusobacteriales</taxon>
        <taxon>Fusobacteriaceae</taxon>
        <taxon>Fusobacterium</taxon>
    </lineage>
</organism>
<sequence length="773" mass="91386">MEKNFENFYLAKSNPKETIQQHTDKLLLNLDILKNVYPNLFLNWDILYMLKIACLYHDIGKINVSFQKRIMGKKEKQLLPHGLFSLCFLDGDNLYDIVYKKYLEDGNSEEISDKKAINFVKIVANAIAYHHERDFPSDAKKILRENLENLKQEAKNFKYDKAKNLKVEEIASEFFSFGRRILPGNNFNKDWKEKNEIFKQYILIKGLLNRIDYASSSKENISVEIKNDFLENKMQGLLKEWKLKDQSIKWNILQEYMILNRENNVIVVAQTGMGKTEAGLLWIGNNKGFFVLPLKTAINAIYERIKNQIIKDKVDERIGLLHSETKDIYLKEYSEENILDYYERTKQLSLPLTICTLDQIFDFVYRYKGFEMKLATLSYSKVVLDEIQMYSPDLVAYIIKGLKYITNMGGRFAILTATFPRIIEDLLKKERIDFKISDNFIKKDLKLRHCVEIKESRIDSDFIISCFNKNKILVICNTIKEAQKIYEELQEKYFGNNINLFHSKFIKRDRKIKEKKILKLGDKDSKDFGIWVTTQIVEVSLDIDFDLLITELSDLNGLLQRMGRCFRNRELKNGQTNCFVFIGDDKIKNSGVGFVIDKDIHNFSRELVKNKINGNIYEQDKMKYVEELYTTENLKNTAYYNKILETLEYLELIDVYEKKKEDVKREFRDITSYLVIPKNIYDENKEKIEEKLNILKDDKTTYNNIMATKLEIRELTLSIQGYEFKHIQKLQDNKYIELGKYEKIYIVECDYSFEKGFSIDNSIKESIIDERFL</sequence>
<dbReference type="Gene3D" id="3.40.50.300">
    <property type="entry name" value="P-loop containing nucleotide triphosphate hydrolases"/>
    <property type="match status" value="2"/>
</dbReference>
<dbReference type="Gene3D" id="1.10.3210.30">
    <property type="match status" value="1"/>
</dbReference>
<dbReference type="GO" id="GO:0003724">
    <property type="term" value="F:RNA helicase activity"/>
    <property type="evidence" value="ECO:0007669"/>
    <property type="project" value="TreeGrafter"/>
</dbReference>
<evidence type="ECO:0000256" key="2">
    <source>
        <dbReference type="ARBA" id="ARBA00009046"/>
    </source>
</evidence>
<dbReference type="Pfam" id="PF22590">
    <property type="entry name" value="Cas3-like_C_2"/>
    <property type="match status" value="1"/>
</dbReference>
<name>A0A7G9GWD0_9FUSO</name>
<evidence type="ECO:0000256" key="3">
    <source>
        <dbReference type="ARBA" id="ARBA00022722"/>
    </source>
</evidence>
<accession>A0A7G9GWD0</accession>
<dbReference type="InterPro" id="IPR038257">
    <property type="entry name" value="CRISPR-assoc_Cas3_HD_sf"/>
</dbReference>
<dbReference type="GO" id="GO:0005524">
    <property type="term" value="F:ATP binding"/>
    <property type="evidence" value="ECO:0007669"/>
    <property type="project" value="UniProtKB-KW"/>
</dbReference>
<keyword evidence="3" id="KW-0540">Nuclease</keyword>
<dbReference type="GO" id="GO:0046872">
    <property type="term" value="F:metal ion binding"/>
    <property type="evidence" value="ECO:0007669"/>
    <property type="project" value="UniProtKB-KW"/>
</dbReference>
<evidence type="ECO:0000256" key="8">
    <source>
        <dbReference type="ARBA" id="ARBA00022840"/>
    </source>
</evidence>
<dbReference type="SMART" id="SM00490">
    <property type="entry name" value="HELICc"/>
    <property type="match status" value="1"/>
</dbReference>
<dbReference type="AlphaFoldDB" id="A0A7G9GWD0"/>
<keyword evidence="7" id="KW-0347">Helicase</keyword>
<comment type="similarity">
    <text evidence="1">In the N-terminal section; belongs to the CRISPR-associated nuclease Cas3-HD family.</text>
</comment>
<dbReference type="InterPro" id="IPR027417">
    <property type="entry name" value="P-loop_NTPase"/>
</dbReference>
<dbReference type="PANTHER" id="PTHR47963:SF9">
    <property type="entry name" value="CRISPR-ASSOCIATED ENDONUCLEASE_HELICASE CAS3"/>
    <property type="match status" value="1"/>
</dbReference>
<evidence type="ECO:0000256" key="7">
    <source>
        <dbReference type="ARBA" id="ARBA00022806"/>
    </source>
</evidence>
<dbReference type="GO" id="GO:0051607">
    <property type="term" value="P:defense response to virus"/>
    <property type="evidence" value="ECO:0007669"/>
    <property type="project" value="UniProtKB-KW"/>
</dbReference>
<dbReference type="Pfam" id="PF00270">
    <property type="entry name" value="DEAD"/>
    <property type="match status" value="1"/>
</dbReference>
<feature type="domain" description="HD Cas3-type" evidence="13">
    <location>
        <begin position="12"/>
        <end position="214"/>
    </location>
</feature>
<keyword evidence="15" id="KW-1185">Reference proteome</keyword>
<evidence type="ECO:0000256" key="4">
    <source>
        <dbReference type="ARBA" id="ARBA00022723"/>
    </source>
</evidence>
<dbReference type="NCBIfam" id="TIGR01587">
    <property type="entry name" value="cas3_core"/>
    <property type="match status" value="1"/>
</dbReference>
<dbReference type="PROSITE" id="PS51192">
    <property type="entry name" value="HELICASE_ATP_BIND_1"/>
    <property type="match status" value="1"/>
</dbReference>
<evidence type="ECO:0000256" key="5">
    <source>
        <dbReference type="ARBA" id="ARBA00022741"/>
    </source>
</evidence>
<keyword evidence="8" id="KW-0067">ATP-binding</keyword>
<dbReference type="InterPro" id="IPR011545">
    <property type="entry name" value="DEAD/DEAH_box_helicase_dom"/>
</dbReference>
<evidence type="ECO:0000259" key="12">
    <source>
        <dbReference type="PROSITE" id="PS51194"/>
    </source>
</evidence>
<dbReference type="PROSITE" id="PS51194">
    <property type="entry name" value="HELICASE_CTER"/>
    <property type="match status" value="1"/>
</dbReference>
<evidence type="ECO:0000313" key="14">
    <source>
        <dbReference type="EMBL" id="QNM15112.1"/>
    </source>
</evidence>
<keyword evidence="5" id="KW-0547">Nucleotide-binding</keyword>
<dbReference type="SUPFAM" id="SSF52540">
    <property type="entry name" value="P-loop containing nucleoside triphosphate hydrolases"/>
    <property type="match status" value="1"/>
</dbReference>
<keyword evidence="10" id="KW-0175">Coiled coil</keyword>
<evidence type="ECO:0000259" key="11">
    <source>
        <dbReference type="PROSITE" id="PS51192"/>
    </source>
</evidence>
<dbReference type="KEGG" id="fho:H9Q81_09395"/>
<dbReference type="SMART" id="SM00487">
    <property type="entry name" value="DEXDc"/>
    <property type="match status" value="1"/>
</dbReference>
<feature type="domain" description="Helicase C-terminal" evidence="12">
    <location>
        <begin position="458"/>
        <end position="629"/>
    </location>
</feature>
<feature type="domain" description="Helicase ATP-binding" evidence="11">
    <location>
        <begin position="256"/>
        <end position="437"/>
    </location>
</feature>
<dbReference type="EMBL" id="CP060637">
    <property type="protein sequence ID" value="QNM15112.1"/>
    <property type="molecule type" value="Genomic_DNA"/>
</dbReference>
<dbReference type="InterPro" id="IPR001650">
    <property type="entry name" value="Helicase_C-like"/>
</dbReference>
<evidence type="ECO:0000313" key="15">
    <source>
        <dbReference type="Proteomes" id="UP000515913"/>
    </source>
</evidence>
<comment type="similarity">
    <text evidence="2">In the central section; belongs to the CRISPR-associated helicase Cas3 family.</text>
</comment>
<dbReference type="GO" id="GO:0016787">
    <property type="term" value="F:hydrolase activity"/>
    <property type="evidence" value="ECO:0007669"/>
    <property type="project" value="UniProtKB-KW"/>
</dbReference>
<keyword evidence="4" id="KW-0479">Metal-binding</keyword>
<dbReference type="PANTHER" id="PTHR47963">
    <property type="entry name" value="DEAD-BOX ATP-DEPENDENT RNA HELICASE 47, MITOCHONDRIAL"/>
    <property type="match status" value="1"/>
</dbReference>
<dbReference type="CDD" id="cd09641">
    <property type="entry name" value="Cas3''_I"/>
    <property type="match status" value="1"/>
</dbReference>
<dbReference type="InterPro" id="IPR054712">
    <property type="entry name" value="Cas3-like_dom"/>
</dbReference>
<reference evidence="14 15" key="1">
    <citation type="submission" date="2020-08" db="EMBL/GenBank/DDBJ databases">
        <authorList>
            <person name="Liu C."/>
            <person name="Sun Q."/>
        </authorList>
    </citation>
    <scope>NUCLEOTIDE SEQUENCE [LARGE SCALE GENOMIC DNA]</scope>
    <source>
        <strain evidence="14 15">NSJ-57</strain>
    </source>
</reference>
<dbReference type="RefSeq" id="WP_187422843.1">
    <property type="nucleotide sequence ID" value="NZ_CP060637.1"/>
</dbReference>
<dbReference type="InterPro" id="IPR006474">
    <property type="entry name" value="Helicase_Cas3_CRISPR-ass_core"/>
</dbReference>
<protein>
    <submittedName>
        <fullName evidence="14">CRISPR-associated helicase Cas3</fullName>
    </submittedName>
</protein>
<proteinExistence type="inferred from homology"/>
<evidence type="ECO:0000256" key="10">
    <source>
        <dbReference type="SAM" id="Coils"/>
    </source>
</evidence>
<evidence type="ECO:0000259" key="13">
    <source>
        <dbReference type="PROSITE" id="PS51643"/>
    </source>
</evidence>
<dbReference type="GO" id="GO:0003723">
    <property type="term" value="F:RNA binding"/>
    <property type="evidence" value="ECO:0007669"/>
    <property type="project" value="TreeGrafter"/>
</dbReference>
<keyword evidence="9" id="KW-0051">Antiviral defense</keyword>
<evidence type="ECO:0000256" key="9">
    <source>
        <dbReference type="ARBA" id="ARBA00023118"/>
    </source>
</evidence>
<dbReference type="NCBIfam" id="TIGR01596">
    <property type="entry name" value="cas3_HD"/>
    <property type="match status" value="1"/>
</dbReference>
<evidence type="ECO:0000256" key="6">
    <source>
        <dbReference type="ARBA" id="ARBA00022801"/>
    </source>
</evidence>
<keyword evidence="6" id="KW-0378">Hydrolase</keyword>
<dbReference type="InterPro" id="IPR050547">
    <property type="entry name" value="DEAD_box_RNA_helicases"/>
</dbReference>
<evidence type="ECO:0000256" key="1">
    <source>
        <dbReference type="ARBA" id="ARBA00006847"/>
    </source>
</evidence>
<dbReference type="InterPro" id="IPR006483">
    <property type="entry name" value="CRISPR-assoc_Cas3_HD"/>
</dbReference>
<dbReference type="Proteomes" id="UP000515913">
    <property type="component" value="Chromosome"/>
</dbReference>
<dbReference type="GO" id="GO:0004518">
    <property type="term" value="F:nuclease activity"/>
    <property type="evidence" value="ECO:0007669"/>
    <property type="project" value="UniProtKB-KW"/>
</dbReference>